<keyword evidence="1" id="KW-1133">Transmembrane helix</keyword>
<feature type="transmembrane region" description="Helical" evidence="1">
    <location>
        <begin position="45"/>
        <end position="66"/>
    </location>
</feature>
<feature type="transmembrane region" description="Helical" evidence="1">
    <location>
        <begin position="107"/>
        <end position="124"/>
    </location>
</feature>
<feature type="transmembrane region" description="Helical" evidence="1">
    <location>
        <begin position="175"/>
        <end position="193"/>
    </location>
</feature>
<evidence type="ECO:0000256" key="1">
    <source>
        <dbReference type="SAM" id="Phobius"/>
    </source>
</evidence>
<dbReference type="Proteomes" id="UP000557739">
    <property type="component" value="Unassembled WGS sequence"/>
</dbReference>
<feature type="transmembrane region" description="Helical" evidence="1">
    <location>
        <begin position="331"/>
        <end position="351"/>
    </location>
</feature>
<evidence type="ECO:0000313" key="2">
    <source>
        <dbReference type="EMBL" id="MBB5700153.1"/>
    </source>
</evidence>
<organism evidence="2 3">
    <name type="scientific">Sphingomonas yantingensis</name>
    <dbReference type="NCBI Taxonomy" id="1241761"/>
    <lineage>
        <taxon>Bacteria</taxon>
        <taxon>Pseudomonadati</taxon>
        <taxon>Pseudomonadota</taxon>
        <taxon>Alphaproteobacteria</taxon>
        <taxon>Sphingomonadales</taxon>
        <taxon>Sphingomonadaceae</taxon>
        <taxon>Sphingomonas</taxon>
    </lineage>
</organism>
<dbReference type="RefSeq" id="WP_184031200.1">
    <property type="nucleotide sequence ID" value="NZ_JACIJJ010000008.1"/>
</dbReference>
<keyword evidence="1" id="KW-0472">Membrane</keyword>
<keyword evidence="3" id="KW-1185">Reference proteome</keyword>
<feature type="transmembrane region" description="Helical" evidence="1">
    <location>
        <begin position="136"/>
        <end position="155"/>
    </location>
</feature>
<feature type="transmembrane region" description="Helical" evidence="1">
    <location>
        <begin position="389"/>
        <end position="407"/>
    </location>
</feature>
<gene>
    <name evidence="2" type="ORF">FHR19_003535</name>
</gene>
<evidence type="ECO:0000313" key="3">
    <source>
        <dbReference type="Proteomes" id="UP000557739"/>
    </source>
</evidence>
<accession>A0A7W9EJE7</accession>
<feature type="transmembrane region" description="Helical" evidence="1">
    <location>
        <begin position="73"/>
        <end position="95"/>
    </location>
</feature>
<name>A0A7W9EJE7_9SPHN</name>
<protein>
    <submittedName>
        <fullName evidence="2">Uncharacterized protein</fullName>
    </submittedName>
</protein>
<sequence length="418" mass="44636">MTGTSPGRDVMVLRRSNTLVSAALLGALFFLPGTIGFLFEAVSFTPGTVAASIAAFVLAGVGLIPASSRNVQWSIGTIVLVAVIVLLHMLLANAIDNDPSFDVQRAFLSLALISIVILAVPAVADTIGVESRLRTIVFSLCILFFVSIIFSLLQIQPPTPSLGEKPIFPYTEPSFLGFSVAAVLIFTVMRMGVVARLATIMVFLGLGFALANLTVIAAVLLAAMVALPLSWLGGGLAVFVVAAASLDLSYYTERLDFDWANSNNISALVYVQGWQMLQESLERTYGWGVGFQQLGVVYTNVPASFRINALLGRDANLQDGGFILSKIGSEFGMIGLALATALVIAAMRSFARLRLMSRQAGRDMPDGELFARACVIGYLIELLVRGTNYLTGTLVLMLAGLLYLYRLHAARSGGERPA</sequence>
<keyword evidence="1" id="KW-0812">Transmembrane</keyword>
<feature type="transmembrane region" description="Helical" evidence="1">
    <location>
        <begin position="231"/>
        <end position="251"/>
    </location>
</feature>
<reference evidence="2 3" key="1">
    <citation type="submission" date="2020-08" db="EMBL/GenBank/DDBJ databases">
        <title>Genomic Encyclopedia of Type Strains, Phase IV (KMG-IV): sequencing the most valuable type-strain genomes for metagenomic binning, comparative biology and taxonomic classification.</title>
        <authorList>
            <person name="Goeker M."/>
        </authorList>
    </citation>
    <scope>NUCLEOTIDE SEQUENCE [LARGE SCALE GENOMIC DNA]</scope>
    <source>
        <strain evidence="2 3">DSM 27244</strain>
    </source>
</reference>
<feature type="transmembrane region" description="Helical" evidence="1">
    <location>
        <begin position="200"/>
        <end position="225"/>
    </location>
</feature>
<proteinExistence type="predicted"/>
<dbReference type="AlphaFoldDB" id="A0A7W9EJE7"/>
<feature type="transmembrane region" description="Helical" evidence="1">
    <location>
        <begin position="18"/>
        <end position="39"/>
    </location>
</feature>
<comment type="caution">
    <text evidence="2">The sequence shown here is derived from an EMBL/GenBank/DDBJ whole genome shotgun (WGS) entry which is preliminary data.</text>
</comment>
<dbReference type="EMBL" id="JACIJJ010000008">
    <property type="protein sequence ID" value="MBB5700153.1"/>
    <property type="molecule type" value="Genomic_DNA"/>
</dbReference>